<protein>
    <submittedName>
        <fullName evidence="3">Uncharacterized protein</fullName>
    </submittedName>
</protein>
<reference evidence="3" key="1">
    <citation type="submission" date="2022-11" db="UniProtKB">
        <authorList>
            <consortium name="WormBaseParasite"/>
        </authorList>
    </citation>
    <scope>IDENTIFICATION</scope>
</reference>
<keyword evidence="1" id="KW-1133">Transmembrane helix</keyword>
<evidence type="ECO:0000313" key="3">
    <source>
        <dbReference type="WBParaSite" id="nRc.2.0.1.t17893-RA"/>
    </source>
</evidence>
<proteinExistence type="predicted"/>
<evidence type="ECO:0000313" key="2">
    <source>
        <dbReference type="Proteomes" id="UP000887565"/>
    </source>
</evidence>
<dbReference type="WBParaSite" id="nRc.2.0.1.t17893-RA">
    <property type="protein sequence ID" value="nRc.2.0.1.t17893-RA"/>
    <property type="gene ID" value="nRc.2.0.1.g17893"/>
</dbReference>
<keyword evidence="2" id="KW-1185">Reference proteome</keyword>
<keyword evidence="1" id="KW-0472">Membrane</keyword>
<organism evidence="2 3">
    <name type="scientific">Romanomermis culicivorax</name>
    <name type="common">Nematode worm</name>
    <dbReference type="NCBI Taxonomy" id="13658"/>
    <lineage>
        <taxon>Eukaryota</taxon>
        <taxon>Metazoa</taxon>
        <taxon>Ecdysozoa</taxon>
        <taxon>Nematoda</taxon>
        <taxon>Enoplea</taxon>
        <taxon>Dorylaimia</taxon>
        <taxon>Mermithida</taxon>
        <taxon>Mermithoidea</taxon>
        <taxon>Mermithidae</taxon>
        <taxon>Romanomermis</taxon>
    </lineage>
</organism>
<evidence type="ECO:0000256" key="1">
    <source>
        <dbReference type="SAM" id="Phobius"/>
    </source>
</evidence>
<dbReference type="AlphaFoldDB" id="A0A915IUZ9"/>
<accession>A0A915IUZ9</accession>
<dbReference type="Proteomes" id="UP000887565">
    <property type="component" value="Unplaced"/>
</dbReference>
<feature type="transmembrane region" description="Helical" evidence="1">
    <location>
        <begin position="20"/>
        <end position="40"/>
    </location>
</feature>
<sequence length="92" mass="10586">MPSKVNPCFCWHLKDGCVTIGLWSLIWSIVQLGVFSWQTASVKAVRDRMDSRRIPLYQSYSVHYNRLGGGGWNQNDVTPEEKMYMGKEMGSR</sequence>
<name>A0A915IUZ9_ROMCU</name>
<keyword evidence="1" id="KW-0812">Transmembrane</keyword>